<dbReference type="Gene3D" id="3.40.50.1100">
    <property type="match status" value="2"/>
</dbReference>
<dbReference type="InterPro" id="IPR036052">
    <property type="entry name" value="TrpB-like_PALP_sf"/>
</dbReference>
<feature type="non-terminal residue" evidence="1">
    <location>
        <position position="1"/>
    </location>
</feature>
<accession>A0A432GPJ6</accession>
<evidence type="ECO:0000313" key="1">
    <source>
        <dbReference type="EMBL" id="RTZ85465.1"/>
    </source>
</evidence>
<dbReference type="PANTHER" id="PTHR42690:SF1">
    <property type="entry name" value="THREONINE SYNTHASE-LIKE 2"/>
    <property type="match status" value="1"/>
</dbReference>
<organism evidence="1 2">
    <name type="scientific">SAR324 cluster bacterium</name>
    <dbReference type="NCBI Taxonomy" id="2024889"/>
    <lineage>
        <taxon>Bacteria</taxon>
        <taxon>Deltaproteobacteria</taxon>
        <taxon>SAR324 cluster</taxon>
    </lineage>
</organism>
<protein>
    <submittedName>
        <fullName evidence="1">Threonine synthase</fullName>
        <ecNumber evidence="1">4.2.3.1</ecNumber>
    </submittedName>
</protein>
<dbReference type="PANTHER" id="PTHR42690">
    <property type="entry name" value="THREONINE SYNTHASE FAMILY MEMBER"/>
    <property type="match status" value="1"/>
</dbReference>
<dbReference type="InterPro" id="IPR051166">
    <property type="entry name" value="Threonine_Synthase"/>
</dbReference>
<dbReference type="EMBL" id="QNZK01000162">
    <property type="protein sequence ID" value="RTZ85465.1"/>
    <property type="molecule type" value="Genomic_DNA"/>
</dbReference>
<dbReference type="GO" id="GO:0009088">
    <property type="term" value="P:threonine biosynthetic process"/>
    <property type="evidence" value="ECO:0007669"/>
    <property type="project" value="TreeGrafter"/>
</dbReference>
<reference evidence="1 2" key="1">
    <citation type="submission" date="2018-06" db="EMBL/GenBank/DDBJ databases">
        <title>Combined omics and stable isotope probing to characterize newly discovered Mariana Back-Arc vent microbial communities.</title>
        <authorList>
            <person name="Trembath-Reichert E."/>
            <person name="Huber J.A."/>
        </authorList>
    </citation>
    <scope>NUCLEOTIDE SEQUENCE [LARGE SCALE GENOMIC DNA]</scope>
    <source>
        <strain evidence="1">MAG 58</strain>
    </source>
</reference>
<comment type="caution">
    <text evidence="1">The sequence shown here is derived from an EMBL/GenBank/DDBJ whole genome shotgun (WGS) entry which is preliminary data.</text>
</comment>
<dbReference type="SUPFAM" id="SSF53686">
    <property type="entry name" value="Tryptophan synthase beta subunit-like PLP-dependent enzymes"/>
    <property type="match status" value="1"/>
</dbReference>
<dbReference type="EC" id="4.2.3.1" evidence="1"/>
<sequence length="88" mass="9521">QENGYLLDPHSAVGVRAAEKNDLQTPIICLACAHPAKFGDAIRKALGSEPELPDELSQLTNLETRIKTVAADPETIKQVVLETLEARS</sequence>
<name>A0A432GPJ6_9DELT</name>
<proteinExistence type="predicted"/>
<keyword evidence="1" id="KW-0456">Lyase</keyword>
<dbReference type="GO" id="GO:0004795">
    <property type="term" value="F:threonine synthase activity"/>
    <property type="evidence" value="ECO:0007669"/>
    <property type="project" value="UniProtKB-EC"/>
</dbReference>
<gene>
    <name evidence="1" type="ORF">DSY96_04595</name>
</gene>
<dbReference type="Proteomes" id="UP000287917">
    <property type="component" value="Unassembled WGS sequence"/>
</dbReference>
<dbReference type="AlphaFoldDB" id="A0A432GPJ6"/>
<dbReference type="Pfam" id="PF24857">
    <property type="entry name" value="THR4_C"/>
    <property type="match status" value="1"/>
</dbReference>
<evidence type="ECO:0000313" key="2">
    <source>
        <dbReference type="Proteomes" id="UP000287917"/>
    </source>
</evidence>